<organism evidence="3 4">
    <name type="scientific">Rhodovarius crocodyli</name>
    <dbReference type="NCBI Taxonomy" id="1979269"/>
    <lineage>
        <taxon>Bacteria</taxon>
        <taxon>Pseudomonadati</taxon>
        <taxon>Pseudomonadota</taxon>
        <taxon>Alphaproteobacteria</taxon>
        <taxon>Acetobacterales</taxon>
        <taxon>Roseomonadaceae</taxon>
        <taxon>Rhodovarius</taxon>
    </lineage>
</organism>
<dbReference type="GO" id="GO:0005886">
    <property type="term" value="C:plasma membrane"/>
    <property type="evidence" value="ECO:0007669"/>
    <property type="project" value="TreeGrafter"/>
</dbReference>
<dbReference type="SUPFAM" id="SSF53335">
    <property type="entry name" value="S-adenosyl-L-methionine-dependent methyltransferases"/>
    <property type="match status" value="1"/>
</dbReference>
<keyword evidence="4" id="KW-1185">Reference proteome</keyword>
<dbReference type="GO" id="GO:0008610">
    <property type="term" value="P:lipid biosynthetic process"/>
    <property type="evidence" value="ECO:0007669"/>
    <property type="project" value="InterPro"/>
</dbReference>
<name>A0A437MM36_9PROT</name>
<dbReference type="AlphaFoldDB" id="A0A437MM36"/>
<dbReference type="Gene3D" id="3.40.50.150">
    <property type="entry name" value="Vaccinia Virus protein VP39"/>
    <property type="match status" value="1"/>
</dbReference>
<dbReference type="OrthoDB" id="189417at2"/>
<dbReference type="PANTHER" id="PTHR40048">
    <property type="entry name" value="RHAMNOSYL O-METHYLTRANSFERASE"/>
    <property type="match status" value="1"/>
</dbReference>
<proteinExistence type="predicted"/>
<keyword evidence="2" id="KW-0808">Transferase</keyword>
<keyword evidence="1" id="KW-0489">Methyltransferase</keyword>
<evidence type="ECO:0000256" key="1">
    <source>
        <dbReference type="ARBA" id="ARBA00022603"/>
    </source>
</evidence>
<dbReference type="InterPro" id="IPR007072">
    <property type="entry name" value="RNMT_CmcI"/>
</dbReference>
<evidence type="ECO:0000313" key="4">
    <source>
        <dbReference type="Proteomes" id="UP000282957"/>
    </source>
</evidence>
<dbReference type="RefSeq" id="WP_127785155.1">
    <property type="nucleotide sequence ID" value="NZ_SACL01000001.1"/>
</dbReference>
<dbReference type="Proteomes" id="UP000282957">
    <property type="component" value="Unassembled WGS sequence"/>
</dbReference>
<evidence type="ECO:0000256" key="2">
    <source>
        <dbReference type="ARBA" id="ARBA00022679"/>
    </source>
</evidence>
<dbReference type="GO" id="GO:0071770">
    <property type="term" value="P:DIM/DIP cell wall layer assembly"/>
    <property type="evidence" value="ECO:0007669"/>
    <property type="project" value="TreeGrafter"/>
</dbReference>
<dbReference type="GO" id="GO:0008168">
    <property type="term" value="F:methyltransferase activity"/>
    <property type="evidence" value="ECO:0007669"/>
    <property type="project" value="UniProtKB-KW"/>
</dbReference>
<dbReference type="Pfam" id="PF04989">
    <property type="entry name" value="RMNT_CmcI"/>
    <property type="match status" value="1"/>
</dbReference>
<comment type="caution">
    <text evidence="3">The sequence shown here is derived from an EMBL/GenBank/DDBJ whole genome shotgun (WGS) entry which is preliminary data.</text>
</comment>
<dbReference type="InterPro" id="IPR029063">
    <property type="entry name" value="SAM-dependent_MTases_sf"/>
</dbReference>
<dbReference type="EMBL" id="SACL01000001">
    <property type="protein sequence ID" value="RVT98683.1"/>
    <property type="molecule type" value="Genomic_DNA"/>
</dbReference>
<evidence type="ECO:0000313" key="3">
    <source>
        <dbReference type="EMBL" id="RVT98683.1"/>
    </source>
</evidence>
<sequence>MIPGDSFRHDGQPPALTEDERRLVADFTRLYYRHWHHDSRGGSGSVSIGWLGWLAQKCPTDLWTCQEIMVETRPDIIIETGTCLGGSGLFMAHLCDMLGQGQVISVDITRNEGLPEHPRLTYITGDSAAPGVVAEVKARIPAGARVMVILDSDHRAPHVTAELAAYAELVTQGCYLIVEDGVVNGNPVLPEYGPGPLEALHEFVAANPHFVIDRSRQRFLLTMSPDGFLRRVA</sequence>
<protein>
    <submittedName>
        <fullName evidence="3">Cephalosporin hydroxylase</fullName>
    </submittedName>
</protein>
<dbReference type="GO" id="GO:0032259">
    <property type="term" value="P:methylation"/>
    <property type="evidence" value="ECO:0007669"/>
    <property type="project" value="UniProtKB-KW"/>
</dbReference>
<accession>A0A437MM36</accession>
<dbReference type="PANTHER" id="PTHR40048:SF1">
    <property type="entry name" value="RHAMNOSYL O-METHYLTRANSFERASE"/>
    <property type="match status" value="1"/>
</dbReference>
<gene>
    <name evidence="3" type="ORF">EOD42_00795</name>
</gene>
<reference evidence="3 4" key="1">
    <citation type="submission" date="2019-01" db="EMBL/GenBank/DDBJ databases">
        <authorList>
            <person name="Chen W.-M."/>
        </authorList>
    </citation>
    <scope>NUCLEOTIDE SEQUENCE [LARGE SCALE GENOMIC DNA]</scope>
    <source>
        <strain evidence="3 4">CCP-6</strain>
    </source>
</reference>